<dbReference type="PANTHER" id="PTHR20883:SF46">
    <property type="entry name" value="PHYTANOYL-COA HYDROXYLASE"/>
    <property type="match status" value="1"/>
</dbReference>
<dbReference type="PANTHER" id="PTHR20883">
    <property type="entry name" value="PHYTANOYL-COA DIOXYGENASE DOMAIN CONTAINING 1"/>
    <property type="match status" value="1"/>
</dbReference>
<dbReference type="GO" id="GO:0051213">
    <property type="term" value="F:dioxygenase activity"/>
    <property type="evidence" value="ECO:0007669"/>
    <property type="project" value="UniProtKB-KW"/>
</dbReference>
<evidence type="ECO:0000313" key="2">
    <source>
        <dbReference type="EMBL" id="MBD8890550.1"/>
    </source>
</evidence>
<dbReference type="Proteomes" id="UP000632063">
    <property type="component" value="Unassembled WGS sequence"/>
</dbReference>
<protein>
    <submittedName>
        <fullName evidence="2">Phytanoyl-CoA dioxygenase family protein</fullName>
    </submittedName>
</protein>
<accession>A0ABR9CIB1</accession>
<gene>
    <name evidence="2" type="ORF">IG616_03255</name>
</gene>
<sequence length="346" mass="38989">MRAIDILKAPLWAASLASGAKSFKDNPLIGSKWLNERGLHEKRLLTAERMSDFRRSLMRRLVSKEHAEAYRRDGYVIVRDVLPPEAFERLKHEVIDNAFAAQEMLQGNAVTRFTPITRKMIRELPEFGALVTGPLFQGLLRYVGSWNADPITFIHTVFAEPDRGPRDPQTVFHSDTFQPTSKCWYFLSDVAEDGGPFTYVPGSHRMTPERLAWEREQALSASSGARSMHSLGSFRITDEELATLGYRAPVKVAVPANTLVVADTHGFHARGLSLRPTVRLGIYGSLRRNPFAPLPGLDVFNIPGLRWRQAEIHDAINNWKMRTGRPTGQPGVGEVKLLDPPRTWNR</sequence>
<reference evidence="3" key="1">
    <citation type="submission" date="2020-09" db="EMBL/GenBank/DDBJ databases">
        <title>The genome sequence of strain Labrenzia suaedae 4C16A.</title>
        <authorList>
            <person name="Liu Y."/>
        </authorList>
    </citation>
    <scope>NUCLEOTIDE SEQUENCE [LARGE SCALE GENOMIC DNA]</scope>
    <source>
        <strain evidence="3">4C16A</strain>
    </source>
</reference>
<reference evidence="2 3" key="2">
    <citation type="journal article" date="2021" name="Int. J. Syst. Evol. Microbiol.">
        <title>Roseibium litorale sp. nov., isolated from a tidal flat sediment and proposal for the reclassification of Labrenzia polysiphoniae as Roseibium polysiphoniae comb. nov.</title>
        <authorList>
            <person name="Liu Y."/>
            <person name="Pei T."/>
            <person name="Du J."/>
            <person name="Chao M."/>
            <person name="Deng M.R."/>
            <person name="Zhu H."/>
        </authorList>
    </citation>
    <scope>NUCLEOTIDE SEQUENCE [LARGE SCALE GENOMIC DNA]</scope>
    <source>
        <strain evidence="2 3">4C16A</strain>
    </source>
</reference>
<keyword evidence="3" id="KW-1185">Reference proteome</keyword>
<comment type="caution">
    <text evidence="2">The sequence shown here is derived from an EMBL/GenBank/DDBJ whole genome shotgun (WGS) entry which is preliminary data.</text>
</comment>
<feature type="region of interest" description="Disordered" evidence="1">
    <location>
        <begin position="322"/>
        <end position="346"/>
    </location>
</feature>
<dbReference type="RefSeq" id="WP_192146319.1">
    <property type="nucleotide sequence ID" value="NZ_JACYXI010000001.1"/>
</dbReference>
<dbReference type="Pfam" id="PF05721">
    <property type="entry name" value="PhyH"/>
    <property type="match status" value="1"/>
</dbReference>
<keyword evidence="2" id="KW-0223">Dioxygenase</keyword>
<dbReference type="InterPro" id="IPR008775">
    <property type="entry name" value="Phytyl_CoA_dOase-like"/>
</dbReference>
<dbReference type="EMBL" id="JACYXI010000001">
    <property type="protein sequence ID" value="MBD8890550.1"/>
    <property type="molecule type" value="Genomic_DNA"/>
</dbReference>
<name>A0ABR9CIB1_9HYPH</name>
<keyword evidence="2" id="KW-0560">Oxidoreductase</keyword>
<evidence type="ECO:0000256" key="1">
    <source>
        <dbReference type="SAM" id="MobiDB-lite"/>
    </source>
</evidence>
<evidence type="ECO:0000313" key="3">
    <source>
        <dbReference type="Proteomes" id="UP000632063"/>
    </source>
</evidence>
<dbReference type="SUPFAM" id="SSF51197">
    <property type="entry name" value="Clavaminate synthase-like"/>
    <property type="match status" value="1"/>
</dbReference>
<dbReference type="Gene3D" id="2.60.120.620">
    <property type="entry name" value="q2cbj1_9rhob like domain"/>
    <property type="match status" value="1"/>
</dbReference>
<organism evidence="2 3">
    <name type="scientific">Roseibium litorale</name>
    <dbReference type="NCBI Taxonomy" id="2803841"/>
    <lineage>
        <taxon>Bacteria</taxon>
        <taxon>Pseudomonadati</taxon>
        <taxon>Pseudomonadota</taxon>
        <taxon>Alphaproteobacteria</taxon>
        <taxon>Hyphomicrobiales</taxon>
        <taxon>Stappiaceae</taxon>
        <taxon>Roseibium</taxon>
    </lineage>
</organism>
<proteinExistence type="predicted"/>